<dbReference type="OrthoDB" id="4540492at2759"/>
<feature type="region of interest" description="Disordered" evidence="1">
    <location>
        <begin position="91"/>
        <end position="111"/>
    </location>
</feature>
<evidence type="ECO:0000256" key="1">
    <source>
        <dbReference type="SAM" id="MobiDB-lite"/>
    </source>
</evidence>
<dbReference type="AlphaFoldDB" id="A0A2S2Q8V4"/>
<evidence type="ECO:0000313" key="2">
    <source>
        <dbReference type="EMBL" id="MBY74168.1"/>
    </source>
</evidence>
<gene>
    <name evidence="2" type="ORF">g.155880</name>
</gene>
<protein>
    <submittedName>
        <fullName evidence="2">Uncharacterized protein</fullName>
    </submittedName>
</protein>
<accession>A0A2S2Q8V4</accession>
<dbReference type="EMBL" id="GGMS01004965">
    <property type="protein sequence ID" value="MBY74168.1"/>
    <property type="molecule type" value="Transcribed_RNA"/>
</dbReference>
<sequence>MLRLFLYTYQIAKLLRAYLKETKKYRVLNIVHRSMLNYSNALDEHLPPSERASLMVAEEKPLPDSSPVQHSPTDPEVCAVCVNTGSSLMMTSPNVTRRSSHTLSNHVCQMD</sequence>
<proteinExistence type="predicted"/>
<organism evidence="2">
    <name type="scientific">Sipha flava</name>
    <name type="common">yellow sugarcane aphid</name>
    <dbReference type="NCBI Taxonomy" id="143950"/>
    <lineage>
        <taxon>Eukaryota</taxon>
        <taxon>Metazoa</taxon>
        <taxon>Ecdysozoa</taxon>
        <taxon>Arthropoda</taxon>
        <taxon>Hexapoda</taxon>
        <taxon>Insecta</taxon>
        <taxon>Pterygota</taxon>
        <taxon>Neoptera</taxon>
        <taxon>Paraneoptera</taxon>
        <taxon>Hemiptera</taxon>
        <taxon>Sternorrhyncha</taxon>
        <taxon>Aphidomorpha</taxon>
        <taxon>Aphidoidea</taxon>
        <taxon>Aphididae</taxon>
        <taxon>Sipha</taxon>
    </lineage>
</organism>
<name>A0A2S2Q8V4_9HEMI</name>
<reference evidence="2" key="1">
    <citation type="submission" date="2018-04" db="EMBL/GenBank/DDBJ databases">
        <title>Transcriptome assembly of Sipha flava.</title>
        <authorList>
            <person name="Scully E.D."/>
            <person name="Geib S.M."/>
            <person name="Palmer N.A."/>
            <person name="Koch K."/>
            <person name="Bradshaw J."/>
            <person name="Heng-Moss T."/>
            <person name="Sarath G."/>
        </authorList>
    </citation>
    <scope>NUCLEOTIDE SEQUENCE</scope>
</reference>